<proteinExistence type="predicted"/>
<reference evidence="1 2" key="1">
    <citation type="submission" date="2019-08" db="EMBL/GenBank/DDBJ databases">
        <authorList>
            <person name="Peeters C."/>
        </authorList>
    </citation>
    <scope>NUCLEOTIDE SEQUENCE [LARGE SCALE GENOMIC DNA]</scope>
    <source>
        <strain evidence="1 2">LMG 31121</strain>
    </source>
</reference>
<organism evidence="1 2">
    <name type="scientific">Pandoraea sputorum</name>
    <dbReference type="NCBI Taxonomy" id="93222"/>
    <lineage>
        <taxon>Bacteria</taxon>
        <taxon>Pseudomonadati</taxon>
        <taxon>Pseudomonadota</taxon>
        <taxon>Betaproteobacteria</taxon>
        <taxon>Burkholderiales</taxon>
        <taxon>Burkholderiaceae</taxon>
        <taxon>Pandoraea</taxon>
    </lineage>
</organism>
<evidence type="ECO:0000313" key="1">
    <source>
        <dbReference type="EMBL" id="VVE84955.1"/>
    </source>
</evidence>
<dbReference type="AlphaFoldDB" id="A0A5E5BIT8"/>
<name>A0A5E5BIT8_9BURK</name>
<accession>A0A5E5BIT8</accession>
<evidence type="ECO:0000313" key="2">
    <source>
        <dbReference type="Proteomes" id="UP000335538"/>
    </source>
</evidence>
<dbReference type="EMBL" id="CABPSR010000022">
    <property type="protein sequence ID" value="VVE84955.1"/>
    <property type="molecule type" value="Genomic_DNA"/>
</dbReference>
<sequence length="47" mass="5126">MIRLARDFAALCARMMVVFAVLALLVAVCKYSAESYAADVPVYGRTV</sequence>
<dbReference type="Proteomes" id="UP000335538">
    <property type="component" value="Unassembled WGS sequence"/>
</dbReference>
<gene>
    <name evidence="1" type="ORF">PSP31121_05012</name>
</gene>
<protein>
    <submittedName>
        <fullName evidence="1">Uncharacterized protein</fullName>
    </submittedName>
</protein>
<dbReference type="RefSeq" id="WP_191631754.1">
    <property type="nucleotide sequence ID" value="NZ_CABPSR010000022.1"/>
</dbReference>